<protein>
    <submittedName>
        <fullName evidence="2">MEE40 protein</fullName>
    </submittedName>
</protein>
<dbReference type="PROSITE" id="PS51375">
    <property type="entry name" value="PPR"/>
    <property type="match status" value="2"/>
</dbReference>
<dbReference type="InterPro" id="IPR011990">
    <property type="entry name" value="TPR-like_helical_dom_sf"/>
</dbReference>
<evidence type="ECO:0000313" key="3">
    <source>
        <dbReference type="Proteomes" id="UP000649617"/>
    </source>
</evidence>
<evidence type="ECO:0000313" key="2">
    <source>
        <dbReference type="EMBL" id="CAE7463618.1"/>
    </source>
</evidence>
<reference evidence="2" key="1">
    <citation type="submission" date="2021-02" db="EMBL/GenBank/DDBJ databases">
        <authorList>
            <person name="Dougan E. K."/>
            <person name="Rhodes N."/>
            <person name="Thang M."/>
            <person name="Chan C."/>
        </authorList>
    </citation>
    <scope>NUCLEOTIDE SEQUENCE</scope>
</reference>
<dbReference type="OrthoDB" id="411364at2759"/>
<keyword evidence="3" id="KW-1185">Reference proteome</keyword>
<accession>A0A812S1Q4</accession>
<name>A0A812S1Q4_SYMPI</name>
<sequence>MAKKFKWPVLAADRQKLLPKESLSSSKVAELSIGDLKVTVNGDKFWAVWITVLQRILQPTCEAVYGAHLQLPFESLGLDNLELAGRARKRNIAQNHLQVRGRRVDVKADRILGAATRTISVREVLMSCTVHSNCRAASTKYLLEGPELVEKRVGWDRFWAVKRMPSDAADDRPSALATVRDMRNRGVSVDSLALNVALSTGVAADKVDEVLDLLTEAEKLKPAVADVVSYNTLIKAFTQRANYDAACEVLERMKAHRIFPNAISFNTIMDAAVRAGRPEEAWTRQQEMREHGYKPDKFTCSILVKAFCKAGVSTKEETVGRAIALLDEANDCLDANLKATLYNNVLEAATKADMSASVLKVMQQMRARRVSAAPAHQKSIASALLDESGQ</sequence>
<evidence type="ECO:0000256" key="1">
    <source>
        <dbReference type="PROSITE-ProRule" id="PRU00708"/>
    </source>
</evidence>
<feature type="repeat" description="PPR" evidence="1">
    <location>
        <begin position="261"/>
        <end position="295"/>
    </location>
</feature>
<dbReference type="AlphaFoldDB" id="A0A812S1Q4"/>
<proteinExistence type="predicted"/>
<dbReference type="NCBIfam" id="TIGR00756">
    <property type="entry name" value="PPR"/>
    <property type="match status" value="2"/>
</dbReference>
<dbReference type="EMBL" id="CAJNIZ010022714">
    <property type="protein sequence ID" value="CAE7463618.1"/>
    <property type="molecule type" value="Genomic_DNA"/>
</dbReference>
<dbReference type="InterPro" id="IPR052308">
    <property type="entry name" value="PPR_domain-containing"/>
</dbReference>
<gene>
    <name evidence="2" type="primary">MEE40</name>
    <name evidence="2" type="ORF">SPIL2461_LOCUS11612</name>
</gene>
<dbReference type="Pfam" id="PF12854">
    <property type="entry name" value="PPR_1"/>
    <property type="match status" value="1"/>
</dbReference>
<dbReference type="PANTHER" id="PTHR47937:SF8">
    <property type="entry name" value="PENTATRICOPEPTIDE REPEAT DOMAIN CONTAINING PROTEIN-RELATED"/>
    <property type="match status" value="1"/>
</dbReference>
<dbReference type="Proteomes" id="UP000649617">
    <property type="component" value="Unassembled WGS sequence"/>
</dbReference>
<feature type="repeat" description="PPR" evidence="1">
    <location>
        <begin position="226"/>
        <end position="260"/>
    </location>
</feature>
<dbReference type="Pfam" id="PF13041">
    <property type="entry name" value="PPR_2"/>
    <property type="match status" value="1"/>
</dbReference>
<dbReference type="Gene3D" id="1.25.40.10">
    <property type="entry name" value="Tetratricopeptide repeat domain"/>
    <property type="match status" value="1"/>
</dbReference>
<organism evidence="2 3">
    <name type="scientific">Symbiodinium pilosum</name>
    <name type="common">Dinoflagellate</name>
    <dbReference type="NCBI Taxonomy" id="2952"/>
    <lineage>
        <taxon>Eukaryota</taxon>
        <taxon>Sar</taxon>
        <taxon>Alveolata</taxon>
        <taxon>Dinophyceae</taxon>
        <taxon>Suessiales</taxon>
        <taxon>Symbiodiniaceae</taxon>
        <taxon>Symbiodinium</taxon>
    </lineage>
</organism>
<dbReference type="InterPro" id="IPR002885">
    <property type="entry name" value="PPR_rpt"/>
</dbReference>
<dbReference type="PANTHER" id="PTHR47937">
    <property type="entry name" value="PLASTID TRANSCRIPTIONALLY ACTIVE CHROMOSOME 2-LIKE PROTEIN"/>
    <property type="match status" value="1"/>
</dbReference>
<comment type="caution">
    <text evidence="2">The sequence shown here is derived from an EMBL/GenBank/DDBJ whole genome shotgun (WGS) entry which is preliminary data.</text>
</comment>